<dbReference type="Proteomes" id="UP000601736">
    <property type="component" value="Unassembled WGS sequence"/>
</dbReference>
<organism evidence="3 4">
    <name type="scientific">Nitrosomonas nitrosa</name>
    <dbReference type="NCBI Taxonomy" id="52442"/>
    <lineage>
        <taxon>Bacteria</taxon>
        <taxon>Pseudomonadati</taxon>
        <taxon>Pseudomonadota</taxon>
        <taxon>Betaproteobacteria</taxon>
        <taxon>Nitrosomonadales</taxon>
        <taxon>Nitrosomonadaceae</taxon>
        <taxon>Nitrosomonas</taxon>
    </lineage>
</organism>
<comment type="caution">
    <text evidence="3">The sequence shown here is derived from an EMBL/GenBank/DDBJ whole genome shotgun (WGS) entry which is preliminary data.</text>
</comment>
<reference evidence="3" key="1">
    <citation type="submission" date="2021-02" db="EMBL/GenBank/DDBJ databases">
        <authorList>
            <person name="Han P."/>
        </authorList>
    </citation>
    <scope>NUCLEOTIDE SEQUENCE</scope>
    <source>
        <strain evidence="3">Nitrosomonas nitrosa 18-3D</strain>
    </source>
</reference>
<evidence type="ECO:0000256" key="1">
    <source>
        <dbReference type="SAM" id="MobiDB-lite"/>
    </source>
</evidence>
<proteinExistence type="predicted"/>
<sequence length="61" mass="6861">MPRLTKLGGPKNKLGDPANHGGSTILKPSGILYVNYLFILIIELSIIFHANTHHIQQCYFR</sequence>
<accession>A0A8H9D8N6</accession>
<evidence type="ECO:0000313" key="3">
    <source>
        <dbReference type="EMBL" id="CAE6494037.1"/>
    </source>
</evidence>
<gene>
    <name evidence="3" type="ORF">NMYAN_130020</name>
</gene>
<name>A0A8H9D8N6_9PROT</name>
<keyword evidence="2" id="KW-1133">Transmembrane helix</keyword>
<evidence type="ECO:0000313" key="4">
    <source>
        <dbReference type="Proteomes" id="UP000601736"/>
    </source>
</evidence>
<feature type="region of interest" description="Disordered" evidence="1">
    <location>
        <begin position="1"/>
        <end position="24"/>
    </location>
</feature>
<dbReference type="EMBL" id="CAJNAP010000005">
    <property type="protein sequence ID" value="CAE6494037.1"/>
    <property type="molecule type" value="Genomic_DNA"/>
</dbReference>
<dbReference type="AlphaFoldDB" id="A0A8H9D8N6"/>
<feature type="transmembrane region" description="Helical" evidence="2">
    <location>
        <begin position="31"/>
        <end position="51"/>
    </location>
</feature>
<protein>
    <submittedName>
        <fullName evidence="3">Uncharacterized protein</fullName>
    </submittedName>
</protein>
<keyword evidence="2" id="KW-0472">Membrane</keyword>
<evidence type="ECO:0000256" key="2">
    <source>
        <dbReference type="SAM" id="Phobius"/>
    </source>
</evidence>
<keyword evidence="2" id="KW-0812">Transmembrane</keyword>